<proteinExistence type="predicted"/>
<organism evidence="1 2">
    <name type="scientific">Paenibacillus marchantiophytorum</name>
    <dbReference type="NCBI Taxonomy" id="1619310"/>
    <lineage>
        <taxon>Bacteria</taxon>
        <taxon>Bacillati</taxon>
        <taxon>Bacillota</taxon>
        <taxon>Bacilli</taxon>
        <taxon>Bacillales</taxon>
        <taxon>Paenibacillaceae</taxon>
        <taxon>Paenibacillus</taxon>
    </lineage>
</organism>
<dbReference type="Gene3D" id="1.50.10.20">
    <property type="match status" value="1"/>
</dbReference>
<dbReference type="EMBL" id="BMHE01000020">
    <property type="protein sequence ID" value="GFZ88778.1"/>
    <property type="molecule type" value="Genomic_DNA"/>
</dbReference>
<protein>
    <submittedName>
        <fullName evidence="1">Uncharacterized protein</fullName>
    </submittedName>
</protein>
<name>A0ABQ1EV17_9BACL</name>
<accession>A0ABQ1EV17</accession>
<comment type="caution">
    <text evidence="1">The sequence shown here is derived from an EMBL/GenBank/DDBJ whole genome shotgun (WGS) entry which is preliminary data.</text>
</comment>
<evidence type="ECO:0000313" key="2">
    <source>
        <dbReference type="Proteomes" id="UP000615455"/>
    </source>
</evidence>
<reference evidence="2" key="1">
    <citation type="journal article" date="2019" name="Int. J. Syst. Evol. Microbiol.">
        <title>The Global Catalogue of Microorganisms (GCM) 10K type strain sequencing project: providing services to taxonomists for standard genome sequencing and annotation.</title>
        <authorList>
            <consortium name="The Broad Institute Genomics Platform"/>
            <consortium name="The Broad Institute Genome Sequencing Center for Infectious Disease"/>
            <person name="Wu L."/>
            <person name="Ma J."/>
        </authorList>
    </citation>
    <scope>NUCLEOTIDE SEQUENCE [LARGE SCALE GENOMIC DNA]</scope>
    <source>
        <strain evidence="2">CGMCC 1.15043</strain>
    </source>
</reference>
<dbReference type="RefSeq" id="WP_189014173.1">
    <property type="nucleotide sequence ID" value="NZ_BMHE01000020.1"/>
</dbReference>
<gene>
    <name evidence="1" type="ORF">GCM10008018_38570</name>
</gene>
<dbReference type="Proteomes" id="UP000615455">
    <property type="component" value="Unassembled WGS sequence"/>
</dbReference>
<evidence type="ECO:0000313" key="1">
    <source>
        <dbReference type="EMBL" id="GFZ88778.1"/>
    </source>
</evidence>
<sequence length="64" mass="7525">MYAVAYADQIQSTLSRLYWNTETQLMNQWDDSLTNPRVDENYYYWWQAHAVDVCLDGLGMAVSL</sequence>
<keyword evidence="2" id="KW-1185">Reference proteome</keyword>